<dbReference type="InterPro" id="IPR017998">
    <property type="entry name" value="Chaperone_TCP-1"/>
</dbReference>
<comment type="subcellular location">
    <subcellularLocation>
        <location evidence="1">Mitochondrion</location>
    </subcellularLocation>
</comment>
<protein>
    <submittedName>
        <fullName evidence="8">Chaperonin</fullName>
    </submittedName>
</protein>
<keyword evidence="5" id="KW-0809">Transit peptide</keyword>
<comment type="similarity">
    <text evidence="2">Belongs to the chaperonin (HSP60) family.</text>
</comment>
<keyword evidence="7" id="KW-0143">Chaperone</keyword>
<evidence type="ECO:0000313" key="9">
    <source>
        <dbReference type="Proteomes" id="UP001196413"/>
    </source>
</evidence>
<evidence type="ECO:0000256" key="1">
    <source>
        <dbReference type="ARBA" id="ARBA00004173"/>
    </source>
</evidence>
<evidence type="ECO:0000313" key="8">
    <source>
        <dbReference type="EMBL" id="KAJ1371180.1"/>
    </source>
</evidence>
<comment type="caution">
    <text evidence="8">The sequence shown here is derived from an EMBL/GenBank/DDBJ whole genome shotgun (WGS) entry which is preliminary data.</text>
</comment>
<keyword evidence="3" id="KW-0547">Nucleotide-binding</keyword>
<dbReference type="InterPro" id="IPR001844">
    <property type="entry name" value="Cpn60/GroEL"/>
</dbReference>
<reference evidence="8" key="1">
    <citation type="submission" date="2021-06" db="EMBL/GenBank/DDBJ databases">
        <title>Parelaphostrongylus tenuis whole genome reference sequence.</title>
        <authorList>
            <person name="Garwood T.J."/>
            <person name="Larsen P.A."/>
            <person name="Fountain-Jones N.M."/>
            <person name="Garbe J.R."/>
            <person name="Macchietto M.G."/>
            <person name="Kania S.A."/>
            <person name="Gerhold R.W."/>
            <person name="Richards J.E."/>
            <person name="Wolf T.M."/>
        </authorList>
    </citation>
    <scope>NUCLEOTIDE SEQUENCE</scope>
    <source>
        <strain evidence="8">MNPRO001-30</strain>
        <tissue evidence="8">Meninges</tissue>
    </source>
</reference>
<evidence type="ECO:0000256" key="5">
    <source>
        <dbReference type="ARBA" id="ARBA00022946"/>
    </source>
</evidence>
<evidence type="ECO:0000256" key="7">
    <source>
        <dbReference type="ARBA" id="ARBA00023186"/>
    </source>
</evidence>
<evidence type="ECO:0000256" key="6">
    <source>
        <dbReference type="ARBA" id="ARBA00023128"/>
    </source>
</evidence>
<dbReference type="AlphaFoldDB" id="A0AAD5WIK4"/>
<dbReference type="Pfam" id="PF00118">
    <property type="entry name" value="Cpn60_TCP1"/>
    <property type="match status" value="1"/>
</dbReference>
<dbReference type="GO" id="GO:0042026">
    <property type="term" value="P:protein refolding"/>
    <property type="evidence" value="ECO:0007669"/>
    <property type="project" value="InterPro"/>
</dbReference>
<dbReference type="GO" id="GO:0005739">
    <property type="term" value="C:mitochondrion"/>
    <property type="evidence" value="ECO:0007669"/>
    <property type="project" value="UniProtKB-SubCell"/>
</dbReference>
<dbReference type="Gene3D" id="3.30.260.10">
    <property type="entry name" value="TCP-1-like chaperonin intermediate domain"/>
    <property type="match status" value="1"/>
</dbReference>
<dbReference type="GO" id="GO:0140662">
    <property type="term" value="F:ATP-dependent protein folding chaperone"/>
    <property type="evidence" value="ECO:0007669"/>
    <property type="project" value="InterPro"/>
</dbReference>
<dbReference type="InterPro" id="IPR027410">
    <property type="entry name" value="TCP-1-like_intermed_sf"/>
</dbReference>
<dbReference type="InterPro" id="IPR027413">
    <property type="entry name" value="GROEL-like_equatorial_sf"/>
</dbReference>
<dbReference type="SUPFAM" id="SSF48592">
    <property type="entry name" value="GroEL equatorial domain-like"/>
    <property type="match status" value="1"/>
</dbReference>
<sequence>MLRLGNSSRLTRTLVRNFAKDVKFGAEGRKAMLVGVDLLADAVSVTMGPKGRNVIIEQSWGSPKITKDGVTVAKAIDLKDKYHNMGAKLIQDVANKANEEAGDGTTCATILARSITKEGFENISKGANAIEIRRGVMAAVELIVKDLKEQSKQVTTPDEIAQVATISANGDKAIGNLISEAMKKVGKKG</sequence>
<dbReference type="PRINTS" id="PR00304">
    <property type="entry name" value="TCOMPLEXTCP1"/>
</dbReference>
<dbReference type="GO" id="GO:0005524">
    <property type="term" value="F:ATP binding"/>
    <property type="evidence" value="ECO:0007669"/>
    <property type="project" value="UniProtKB-KW"/>
</dbReference>
<keyword evidence="9" id="KW-1185">Reference proteome</keyword>
<evidence type="ECO:0000256" key="3">
    <source>
        <dbReference type="ARBA" id="ARBA00022741"/>
    </source>
</evidence>
<keyword evidence="4" id="KW-0067">ATP-binding</keyword>
<evidence type="ECO:0000256" key="4">
    <source>
        <dbReference type="ARBA" id="ARBA00022840"/>
    </source>
</evidence>
<dbReference type="Gene3D" id="1.10.560.10">
    <property type="entry name" value="GroEL-like equatorial domain"/>
    <property type="match status" value="1"/>
</dbReference>
<dbReference type="FunFam" id="1.10.560.10:FF:000031">
    <property type="entry name" value="60 kDa heat shock protein, mitochondrial"/>
    <property type="match status" value="1"/>
</dbReference>
<proteinExistence type="inferred from homology"/>
<accession>A0AAD5WIK4</accession>
<dbReference type="EMBL" id="JAHQIW010006927">
    <property type="protein sequence ID" value="KAJ1371180.1"/>
    <property type="molecule type" value="Genomic_DNA"/>
</dbReference>
<dbReference type="PANTHER" id="PTHR45633">
    <property type="entry name" value="60 KDA HEAT SHOCK PROTEIN, MITOCHONDRIAL"/>
    <property type="match status" value="1"/>
</dbReference>
<gene>
    <name evidence="8" type="primary">HSP60_1</name>
    <name evidence="8" type="ORF">KIN20_033082</name>
</gene>
<dbReference type="InterPro" id="IPR002423">
    <property type="entry name" value="Cpn60/GroEL/TCP-1"/>
</dbReference>
<evidence type="ECO:0000256" key="2">
    <source>
        <dbReference type="ARBA" id="ARBA00006607"/>
    </source>
</evidence>
<organism evidence="8 9">
    <name type="scientific">Parelaphostrongylus tenuis</name>
    <name type="common">Meningeal worm</name>
    <dbReference type="NCBI Taxonomy" id="148309"/>
    <lineage>
        <taxon>Eukaryota</taxon>
        <taxon>Metazoa</taxon>
        <taxon>Ecdysozoa</taxon>
        <taxon>Nematoda</taxon>
        <taxon>Chromadorea</taxon>
        <taxon>Rhabditida</taxon>
        <taxon>Rhabditina</taxon>
        <taxon>Rhabditomorpha</taxon>
        <taxon>Strongyloidea</taxon>
        <taxon>Metastrongylidae</taxon>
        <taxon>Parelaphostrongylus</taxon>
    </lineage>
</organism>
<keyword evidence="6" id="KW-0496">Mitochondrion</keyword>
<dbReference type="Proteomes" id="UP001196413">
    <property type="component" value="Unassembled WGS sequence"/>
</dbReference>
<name>A0AAD5WIK4_PARTN</name>